<reference evidence="2" key="1">
    <citation type="submission" date="2013-08" db="EMBL/GenBank/DDBJ databases">
        <authorList>
            <person name="Mendez C."/>
            <person name="Richter M."/>
            <person name="Ferrer M."/>
            <person name="Sanchez J."/>
        </authorList>
    </citation>
    <scope>NUCLEOTIDE SEQUENCE</scope>
</reference>
<dbReference type="EMBL" id="AUZX01003994">
    <property type="protein sequence ID" value="EQD72387.1"/>
    <property type="molecule type" value="Genomic_DNA"/>
</dbReference>
<name>T1BR93_9ZZZZ</name>
<feature type="non-terminal residue" evidence="2">
    <location>
        <position position="1"/>
    </location>
</feature>
<reference evidence="2" key="2">
    <citation type="journal article" date="2014" name="ISME J.">
        <title>Microbial stratification in low pH oxic and suboxic macroscopic growths along an acid mine drainage.</title>
        <authorList>
            <person name="Mendez-Garcia C."/>
            <person name="Mesa V."/>
            <person name="Sprenger R.R."/>
            <person name="Richter M."/>
            <person name="Diez M.S."/>
            <person name="Solano J."/>
            <person name="Bargiela R."/>
            <person name="Golyshina O.V."/>
            <person name="Manteca A."/>
            <person name="Ramos J.L."/>
            <person name="Gallego J.R."/>
            <person name="Llorente I."/>
            <person name="Martins Dos Santos V.A."/>
            <person name="Jensen O.N."/>
            <person name="Pelaez A.I."/>
            <person name="Sanchez J."/>
            <person name="Ferrer M."/>
        </authorList>
    </citation>
    <scope>NUCLEOTIDE SEQUENCE</scope>
</reference>
<feature type="domain" description="Reverse transcriptase" evidence="1">
    <location>
        <begin position="8"/>
        <end position="65"/>
    </location>
</feature>
<keyword evidence="2" id="KW-0695">RNA-directed DNA polymerase</keyword>
<protein>
    <submittedName>
        <fullName evidence="2">RNA-directed DNA polymerase (Reverse transcriptase) domain protein</fullName>
        <ecNumber evidence="2">2.7.7.49</ecNumber>
    </submittedName>
</protein>
<dbReference type="PANTHER" id="PTHR34047:SF8">
    <property type="entry name" value="PROTEIN YKFC"/>
    <property type="match status" value="1"/>
</dbReference>
<keyword evidence="2" id="KW-0808">Transferase</keyword>
<dbReference type="PANTHER" id="PTHR34047">
    <property type="entry name" value="NUCLEAR INTRON MATURASE 1, MITOCHONDRIAL-RELATED"/>
    <property type="match status" value="1"/>
</dbReference>
<evidence type="ECO:0000313" key="2">
    <source>
        <dbReference type="EMBL" id="EQD72387.1"/>
    </source>
</evidence>
<comment type="caution">
    <text evidence="2">The sequence shown here is derived from an EMBL/GenBank/DDBJ whole genome shotgun (WGS) entry which is preliminary data.</text>
</comment>
<dbReference type="InterPro" id="IPR051083">
    <property type="entry name" value="GrpII_Intron_Splice-Mob/Def"/>
</dbReference>
<proteinExistence type="predicted"/>
<dbReference type="SUPFAM" id="SSF56672">
    <property type="entry name" value="DNA/RNA polymerases"/>
    <property type="match status" value="1"/>
</dbReference>
<sequence>APVRRVEIPKPGGGVRLLGVPTALDRLLQQMLHQVLSPIFDVGFSDSSFGFRPGRSAHQAVERAKQYIEEGCDW</sequence>
<dbReference type="InterPro" id="IPR043502">
    <property type="entry name" value="DNA/RNA_pol_sf"/>
</dbReference>
<keyword evidence="2" id="KW-0548">Nucleotidyltransferase</keyword>
<dbReference type="Pfam" id="PF00078">
    <property type="entry name" value="RVT_1"/>
    <property type="match status" value="1"/>
</dbReference>
<dbReference type="InterPro" id="IPR000477">
    <property type="entry name" value="RT_dom"/>
</dbReference>
<dbReference type="CDD" id="cd01651">
    <property type="entry name" value="RT_G2_intron"/>
    <property type="match status" value="1"/>
</dbReference>
<evidence type="ECO:0000259" key="1">
    <source>
        <dbReference type="Pfam" id="PF00078"/>
    </source>
</evidence>
<gene>
    <name evidence="2" type="ORF">B1A_05474</name>
</gene>
<organism evidence="2">
    <name type="scientific">mine drainage metagenome</name>
    <dbReference type="NCBI Taxonomy" id="410659"/>
    <lineage>
        <taxon>unclassified sequences</taxon>
        <taxon>metagenomes</taxon>
        <taxon>ecological metagenomes</taxon>
    </lineage>
</organism>
<accession>T1BR93</accession>
<dbReference type="AlphaFoldDB" id="T1BR93"/>
<dbReference type="EC" id="2.7.7.49" evidence="2"/>
<dbReference type="GO" id="GO:0003964">
    <property type="term" value="F:RNA-directed DNA polymerase activity"/>
    <property type="evidence" value="ECO:0007669"/>
    <property type="project" value="UniProtKB-KW"/>
</dbReference>
<feature type="non-terminal residue" evidence="2">
    <location>
        <position position="74"/>
    </location>
</feature>